<evidence type="ECO:0000313" key="5">
    <source>
        <dbReference type="Proteomes" id="UP000580910"/>
    </source>
</evidence>
<gene>
    <name evidence="4" type="ORF">FB382_001434</name>
</gene>
<evidence type="ECO:0000259" key="3">
    <source>
        <dbReference type="Pfam" id="PF21631"/>
    </source>
</evidence>
<dbReference type="EMBL" id="JACGXA010000001">
    <property type="protein sequence ID" value="MBA8803143.1"/>
    <property type="molecule type" value="Genomic_DNA"/>
</dbReference>
<accession>A0A7W3P942</accession>
<keyword evidence="5" id="KW-1185">Reference proteome</keyword>
<dbReference type="Pfam" id="PF21631">
    <property type="entry name" value="A9CJY8-like_N"/>
    <property type="match status" value="1"/>
</dbReference>
<evidence type="ECO:0008006" key="6">
    <source>
        <dbReference type="Google" id="ProtNLM"/>
    </source>
</evidence>
<reference evidence="4 5" key="1">
    <citation type="submission" date="2020-07" db="EMBL/GenBank/DDBJ databases">
        <title>Sequencing the genomes of 1000 actinobacteria strains.</title>
        <authorList>
            <person name="Klenk H.-P."/>
        </authorList>
    </citation>
    <scope>NUCLEOTIDE SEQUENCE [LARGE SCALE GENOMIC DNA]</scope>
    <source>
        <strain evidence="4 5">DSM 21349</strain>
    </source>
</reference>
<evidence type="ECO:0000259" key="2">
    <source>
        <dbReference type="Pfam" id="PF13840"/>
    </source>
</evidence>
<dbReference type="SUPFAM" id="SSF55021">
    <property type="entry name" value="ACT-like"/>
    <property type="match status" value="2"/>
</dbReference>
<name>A0A7W3P942_9ACTN</name>
<protein>
    <recommendedName>
        <fullName evidence="6">Aspartate kinase</fullName>
    </recommendedName>
</protein>
<organism evidence="4 5">
    <name type="scientific">Nocardioides ginsengisegetis</name>
    <dbReference type="NCBI Taxonomy" id="661491"/>
    <lineage>
        <taxon>Bacteria</taxon>
        <taxon>Bacillati</taxon>
        <taxon>Actinomycetota</taxon>
        <taxon>Actinomycetes</taxon>
        <taxon>Propionibacteriales</taxon>
        <taxon>Nocardioidaceae</taxon>
        <taxon>Nocardioides</taxon>
    </lineage>
</organism>
<dbReference type="AlphaFoldDB" id="A0A7W3P942"/>
<comment type="caution">
    <text evidence="4">The sequence shown here is derived from an EMBL/GenBank/DDBJ whole genome shotgun (WGS) entry which is preliminary data.</text>
</comment>
<dbReference type="InterPro" id="IPR027795">
    <property type="entry name" value="CASTOR_ACT_dom"/>
</dbReference>
<feature type="domain" description="A9CJY8-like N-terminal" evidence="3">
    <location>
        <begin position="11"/>
        <end position="53"/>
    </location>
</feature>
<dbReference type="InterPro" id="IPR045865">
    <property type="entry name" value="ACT-like_dom_sf"/>
</dbReference>
<evidence type="ECO:0000256" key="1">
    <source>
        <dbReference type="SAM" id="MobiDB-lite"/>
    </source>
</evidence>
<dbReference type="InterPro" id="IPR051719">
    <property type="entry name" value="CASTOR_mTORC1"/>
</dbReference>
<dbReference type="PANTHER" id="PTHR31131">
    <property type="entry name" value="CHROMOSOME 1, WHOLE GENOME SHOTGUN SEQUENCE"/>
    <property type="match status" value="1"/>
</dbReference>
<dbReference type="InterPro" id="IPR049447">
    <property type="entry name" value="A9CJY8-like_N"/>
</dbReference>
<dbReference type="Proteomes" id="UP000580910">
    <property type="component" value="Unassembled WGS sequence"/>
</dbReference>
<dbReference type="PANTHER" id="PTHR31131:SF6">
    <property type="entry name" value="CASTOR ACT DOMAIN-CONTAINING PROTEIN"/>
    <property type="match status" value="1"/>
</dbReference>
<dbReference type="CDD" id="cd04868">
    <property type="entry name" value="ACT_AK-like"/>
    <property type="match status" value="1"/>
</dbReference>
<dbReference type="Pfam" id="PF13840">
    <property type="entry name" value="ACT_7"/>
    <property type="match status" value="1"/>
</dbReference>
<proteinExistence type="predicted"/>
<evidence type="ECO:0000313" key="4">
    <source>
        <dbReference type="EMBL" id="MBA8803143.1"/>
    </source>
</evidence>
<dbReference type="Gene3D" id="3.30.2130.10">
    <property type="entry name" value="VC0802-like"/>
    <property type="match status" value="1"/>
</dbReference>
<feature type="domain" description="CASTOR ACT" evidence="2">
    <location>
        <begin position="63"/>
        <end position="116"/>
    </location>
</feature>
<sequence length="150" mass="16111">MTYTLQQFPEKLAVVKLPPGAEIPAWAESASLFSITATALETSLVCAGRDVPTKVVARKGLTGFAVEGAEDNQQAGVLVQLLAPLAEEGISVFTISTFSTNWILVPLEQADAAAEAWRRRGETVEVATPVTPTRQSRQSKQSGQSKKDKR</sequence>
<feature type="compositionally biased region" description="Low complexity" evidence="1">
    <location>
        <begin position="124"/>
        <end position="144"/>
    </location>
</feature>
<dbReference type="RefSeq" id="WP_125035850.1">
    <property type="nucleotide sequence ID" value="NZ_JACGXA010000001.1"/>
</dbReference>
<feature type="region of interest" description="Disordered" evidence="1">
    <location>
        <begin position="121"/>
        <end position="150"/>
    </location>
</feature>